<evidence type="ECO:0000256" key="3">
    <source>
        <dbReference type="ARBA" id="ARBA00022694"/>
    </source>
</evidence>
<comment type="function">
    <text evidence="10">Exhibits a very high intrinsic GTPase hydrolysis rate. Involved in the addition of a carboxymethylaminomethyl (cmnm) group at the wobble position (U34) of certain tRNAs, forming tRNA-cmnm(5)s(2)U34.</text>
</comment>
<keyword evidence="5 10" id="KW-0547">Nucleotide-binding</keyword>
<dbReference type="InterPro" id="IPR027368">
    <property type="entry name" value="MnmE_dom2"/>
</dbReference>
<keyword evidence="8 10" id="KW-0630">Potassium</keyword>
<evidence type="ECO:0000256" key="6">
    <source>
        <dbReference type="ARBA" id="ARBA00022801"/>
    </source>
</evidence>
<comment type="caution">
    <text evidence="10">Lacks conserved residue(s) required for the propagation of feature annotation.</text>
</comment>
<dbReference type="InterPro" id="IPR031168">
    <property type="entry name" value="G_TrmE"/>
</dbReference>
<dbReference type="PROSITE" id="PS51709">
    <property type="entry name" value="G_TRME"/>
    <property type="match status" value="1"/>
</dbReference>
<dbReference type="HAMAP" id="MF_00379">
    <property type="entry name" value="GTPase_MnmE"/>
    <property type="match status" value="1"/>
</dbReference>
<keyword evidence="3 10" id="KW-0819">tRNA processing</keyword>
<feature type="binding site" evidence="10">
    <location>
        <begin position="277"/>
        <end position="280"/>
    </location>
    <ligand>
        <name>GTP</name>
        <dbReference type="ChEBI" id="CHEBI:37565"/>
    </ligand>
</feature>
<evidence type="ECO:0000256" key="2">
    <source>
        <dbReference type="ARBA" id="ARBA00022490"/>
    </source>
</evidence>
<accession>A0A4U8TPW4</accession>
<keyword evidence="14" id="KW-1185">Reference proteome</keyword>
<keyword evidence="2 10" id="KW-0963">Cytoplasm</keyword>
<dbReference type="GO" id="GO:0002098">
    <property type="term" value="P:tRNA wobble uridine modification"/>
    <property type="evidence" value="ECO:0007669"/>
    <property type="project" value="TreeGrafter"/>
</dbReference>
<dbReference type="InterPro" id="IPR027266">
    <property type="entry name" value="TrmE/GcvT-like"/>
</dbReference>
<dbReference type="PANTHER" id="PTHR42714">
    <property type="entry name" value="TRNA MODIFICATION GTPASE GTPBP3"/>
    <property type="match status" value="1"/>
</dbReference>
<dbReference type="FunFam" id="3.40.50.300:FF:001376">
    <property type="entry name" value="tRNA modification GTPase MnmE"/>
    <property type="match status" value="1"/>
</dbReference>
<dbReference type="EC" id="3.6.-.-" evidence="10"/>
<evidence type="ECO:0000259" key="12">
    <source>
        <dbReference type="PROSITE" id="PS51709"/>
    </source>
</evidence>
<gene>
    <name evidence="10 13" type="primary">mnmE</name>
    <name evidence="10" type="synonym">trmE</name>
    <name evidence="13" type="ORF">LS65_004915</name>
</gene>
<organism evidence="13 14">
    <name type="scientific">Helicobacter japonicus</name>
    <dbReference type="NCBI Taxonomy" id="425400"/>
    <lineage>
        <taxon>Bacteria</taxon>
        <taxon>Pseudomonadati</taxon>
        <taxon>Campylobacterota</taxon>
        <taxon>Epsilonproteobacteria</taxon>
        <taxon>Campylobacterales</taxon>
        <taxon>Helicobacteraceae</taxon>
        <taxon>Helicobacter</taxon>
    </lineage>
</organism>
<dbReference type="Pfam" id="PF10396">
    <property type="entry name" value="TrmE_N"/>
    <property type="match status" value="1"/>
</dbReference>
<reference evidence="13 14" key="1">
    <citation type="journal article" date="2014" name="Genome Announc.">
        <title>Draft genome sequences of eight enterohepatic helicobacter species isolated from both laboratory and wild rodents.</title>
        <authorList>
            <person name="Sheh A."/>
            <person name="Shen Z."/>
            <person name="Fox J.G."/>
        </authorList>
    </citation>
    <scope>NUCLEOTIDE SEQUENCE [LARGE SCALE GENOMIC DNA]</scope>
    <source>
        <strain evidence="13 14">MIT 01-6451</strain>
    </source>
</reference>
<evidence type="ECO:0000256" key="4">
    <source>
        <dbReference type="ARBA" id="ARBA00022723"/>
    </source>
</evidence>
<dbReference type="InterPro" id="IPR025867">
    <property type="entry name" value="MnmE_helical"/>
</dbReference>
<evidence type="ECO:0000256" key="7">
    <source>
        <dbReference type="ARBA" id="ARBA00022842"/>
    </source>
</evidence>
<dbReference type="Proteomes" id="UP000029707">
    <property type="component" value="Unassembled WGS sequence"/>
</dbReference>
<comment type="cofactor">
    <cofactor evidence="10">
        <name>K(+)</name>
        <dbReference type="ChEBI" id="CHEBI:29103"/>
    </cofactor>
    <text evidence="10">Binds 1 potassium ion per subunit.</text>
</comment>
<keyword evidence="6 10" id="KW-0378">Hydrolase</keyword>
<dbReference type="PANTHER" id="PTHR42714:SF2">
    <property type="entry name" value="TRNA MODIFICATION GTPASE GTPBP3, MITOCHONDRIAL"/>
    <property type="match status" value="1"/>
</dbReference>
<evidence type="ECO:0000256" key="1">
    <source>
        <dbReference type="ARBA" id="ARBA00011043"/>
    </source>
</evidence>
<dbReference type="NCBIfam" id="TIGR00231">
    <property type="entry name" value="small_GTP"/>
    <property type="match status" value="1"/>
</dbReference>
<dbReference type="EMBL" id="JRMQ02000005">
    <property type="protein sequence ID" value="TLE01909.1"/>
    <property type="molecule type" value="Genomic_DNA"/>
</dbReference>
<evidence type="ECO:0000313" key="14">
    <source>
        <dbReference type="Proteomes" id="UP000029707"/>
    </source>
</evidence>
<dbReference type="Gene3D" id="1.20.120.430">
    <property type="entry name" value="tRNA modification GTPase MnmE domain 2"/>
    <property type="match status" value="1"/>
</dbReference>
<feature type="binding site" evidence="10">
    <location>
        <position position="252"/>
    </location>
    <ligand>
        <name>K(+)</name>
        <dbReference type="ChEBI" id="CHEBI:29103"/>
    </ligand>
</feature>
<dbReference type="RefSeq" id="WP_034360934.1">
    <property type="nucleotide sequence ID" value="NZ_CAJUDB010000003.1"/>
</dbReference>
<feature type="binding site" evidence="10">
    <location>
        <position position="258"/>
    </location>
    <ligand>
        <name>Mg(2+)</name>
        <dbReference type="ChEBI" id="CHEBI:18420"/>
    </ligand>
</feature>
<name>A0A4U8TPW4_9HELI</name>
<comment type="caution">
    <text evidence="13">The sequence shown here is derived from an EMBL/GenBank/DDBJ whole genome shotgun (WGS) entry which is preliminary data.</text>
</comment>
<dbReference type="NCBIfam" id="TIGR00450">
    <property type="entry name" value="mnmE_trmE_thdF"/>
    <property type="match status" value="1"/>
</dbReference>
<feature type="binding site" evidence="10">
    <location>
        <position position="237"/>
    </location>
    <ligand>
        <name>Mg(2+)</name>
        <dbReference type="ChEBI" id="CHEBI:18420"/>
    </ligand>
</feature>
<comment type="similarity">
    <text evidence="1 10 11">Belongs to the TRAFAC class TrmE-Era-EngA-EngB-Septin-like GTPase superfamily. TrmE GTPase family.</text>
</comment>
<dbReference type="InterPro" id="IPR005225">
    <property type="entry name" value="Small_GTP-bd"/>
</dbReference>
<feature type="binding site" evidence="10">
    <location>
        <position position="89"/>
    </location>
    <ligand>
        <name>(6S)-5-formyl-5,6,7,8-tetrahydrofolate</name>
        <dbReference type="ChEBI" id="CHEBI:57457"/>
    </ligand>
</feature>
<dbReference type="GO" id="GO:0046872">
    <property type="term" value="F:metal ion binding"/>
    <property type="evidence" value="ECO:0007669"/>
    <property type="project" value="UniProtKB-KW"/>
</dbReference>
<feature type="binding site" evidence="10">
    <location>
        <begin position="233"/>
        <end position="238"/>
    </location>
    <ligand>
        <name>GTP</name>
        <dbReference type="ChEBI" id="CHEBI:37565"/>
    </ligand>
</feature>
<dbReference type="GO" id="GO:0005525">
    <property type="term" value="F:GTP binding"/>
    <property type="evidence" value="ECO:0007669"/>
    <property type="project" value="UniProtKB-UniRule"/>
</dbReference>
<dbReference type="InterPro" id="IPR027417">
    <property type="entry name" value="P-loop_NTPase"/>
</dbReference>
<dbReference type="CDD" id="cd14858">
    <property type="entry name" value="TrmE_N"/>
    <property type="match status" value="1"/>
</dbReference>
<evidence type="ECO:0000256" key="9">
    <source>
        <dbReference type="ARBA" id="ARBA00023134"/>
    </source>
</evidence>
<comment type="subunit">
    <text evidence="10">Homodimer. Heterotetramer of two MnmE and two MnmG subunits.</text>
</comment>
<feature type="binding site" evidence="10">
    <location>
        <begin position="252"/>
        <end position="258"/>
    </location>
    <ligand>
        <name>GTP</name>
        <dbReference type="ChEBI" id="CHEBI:37565"/>
    </ligand>
</feature>
<keyword evidence="9 10" id="KW-0342">GTP-binding</keyword>
<feature type="binding site" evidence="10">
    <location>
        <position position="233"/>
    </location>
    <ligand>
        <name>K(+)</name>
        <dbReference type="ChEBI" id="CHEBI:29103"/>
    </ligand>
</feature>
<dbReference type="InterPro" id="IPR018948">
    <property type="entry name" value="GTP-bd_TrmE_N"/>
</dbReference>
<dbReference type="SUPFAM" id="SSF103025">
    <property type="entry name" value="Folate-binding domain"/>
    <property type="match status" value="1"/>
</dbReference>
<dbReference type="GO" id="GO:0003924">
    <property type="term" value="F:GTPase activity"/>
    <property type="evidence" value="ECO:0007669"/>
    <property type="project" value="UniProtKB-UniRule"/>
</dbReference>
<feature type="binding site" evidence="10">
    <location>
        <position position="466"/>
    </location>
    <ligand>
        <name>(6S)-5-formyl-5,6,7,8-tetrahydrofolate</name>
        <dbReference type="ChEBI" id="CHEBI:57457"/>
    </ligand>
</feature>
<protein>
    <recommendedName>
        <fullName evidence="10">tRNA modification GTPase MnmE</fullName>
        <ecNumber evidence="10">3.6.-.-</ecNumber>
    </recommendedName>
</protein>
<sequence length="466" mass="51912">MKNISSSMSLDDSTIVAIATPVGVGAISIVRLSGKSAYSIALRLTHREELKPRYAHLCHIYDIQETILDEAIVLYFPAPHSYTTQDVCEVQCHGGFVSARAIVELCIALGARIAHAGEFTKRAFLGGRLDLSQAQAIAGLITSQSIESNKILMRQLKGDVGVFVNRIRESLLEILAFAEVNIDYSEEIDEDYRDEMFKRLGNIKDELSRVYESSLSRSALLEGYTLSIVGKPNVGKSSLLNALLMYERAIVSNVEGTTRDTIEENLHINGALVRLVDTAGIRQSDNEIERIGITKTKEALQRSDIILALFDASQPFDEKDKEVLDMLHTCNDKHILIIFNKTDLPLLCDEEYLKDFFATHSKALLPYPLHISIQNNGAQKVRESLQEIVHTQVGDESLVLTSTHALECMSSALDSLCKSYVVLESGEIELFAYCIRDTLDFISRITHPYESTELLDKLFGTFCLGK</sequence>
<feature type="binding site" evidence="10">
    <location>
        <position position="254"/>
    </location>
    <ligand>
        <name>K(+)</name>
        <dbReference type="ChEBI" id="CHEBI:29103"/>
    </ligand>
</feature>
<dbReference type="Gene3D" id="3.30.1360.120">
    <property type="entry name" value="Probable tRNA modification gtpase trme, domain 1"/>
    <property type="match status" value="1"/>
</dbReference>
<dbReference type="Pfam" id="PF12631">
    <property type="entry name" value="MnmE_helical"/>
    <property type="match status" value="1"/>
</dbReference>
<proteinExistence type="inferred from homology"/>
<dbReference type="STRING" id="425400.LS65_02160"/>
<dbReference type="InterPro" id="IPR006073">
    <property type="entry name" value="GTP-bd"/>
</dbReference>
<comment type="subcellular location">
    <subcellularLocation>
        <location evidence="10">Cytoplasm</location>
    </subcellularLocation>
</comment>
<dbReference type="OrthoDB" id="9805918at2"/>
<evidence type="ECO:0000256" key="10">
    <source>
        <dbReference type="HAMAP-Rule" id="MF_00379"/>
    </source>
</evidence>
<dbReference type="SUPFAM" id="SSF52540">
    <property type="entry name" value="P-loop containing nucleoside triphosphate hydrolases"/>
    <property type="match status" value="1"/>
</dbReference>
<evidence type="ECO:0000256" key="5">
    <source>
        <dbReference type="ARBA" id="ARBA00022741"/>
    </source>
</evidence>
<evidence type="ECO:0000313" key="13">
    <source>
        <dbReference type="EMBL" id="TLE01909.1"/>
    </source>
</evidence>
<dbReference type="CDD" id="cd04164">
    <property type="entry name" value="trmE"/>
    <property type="match status" value="1"/>
</dbReference>
<feature type="binding site" evidence="10">
    <location>
        <position position="31"/>
    </location>
    <ligand>
        <name>(6S)-5-formyl-5,6,7,8-tetrahydrofolate</name>
        <dbReference type="ChEBI" id="CHEBI:57457"/>
    </ligand>
</feature>
<dbReference type="AlphaFoldDB" id="A0A4U8TPW4"/>
<dbReference type="InterPro" id="IPR004520">
    <property type="entry name" value="GTPase_MnmE"/>
</dbReference>
<keyword evidence="4 10" id="KW-0479">Metal-binding</keyword>
<dbReference type="Pfam" id="PF01926">
    <property type="entry name" value="MMR_HSR1"/>
    <property type="match status" value="1"/>
</dbReference>
<feature type="binding site" evidence="10">
    <location>
        <position position="128"/>
    </location>
    <ligand>
        <name>(6S)-5-formyl-5,6,7,8-tetrahydrofolate</name>
        <dbReference type="ChEBI" id="CHEBI:57457"/>
    </ligand>
</feature>
<evidence type="ECO:0000256" key="8">
    <source>
        <dbReference type="ARBA" id="ARBA00022958"/>
    </source>
</evidence>
<dbReference type="Gene3D" id="3.40.50.300">
    <property type="entry name" value="P-loop containing nucleotide triphosphate hydrolases"/>
    <property type="match status" value="1"/>
</dbReference>
<dbReference type="GO" id="GO:0030488">
    <property type="term" value="P:tRNA methylation"/>
    <property type="evidence" value="ECO:0007669"/>
    <property type="project" value="TreeGrafter"/>
</dbReference>
<evidence type="ECO:0000256" key="11">
    <source>
        <dbReference type="RuleBase" id="RU003313"/>
    </source>
</evidence>
<feature type="binding site" evidence="10">
    <location>
        <position position="257"/>
    </location>
    <ligand>
        <name>K(+)</name>
        <dbReference type="ChEBI" id="CHEBI:29103"/>
    </ligand>
</feature>
<keyword evidence="7 10" id="KW-0460">Magnesium</keyword>
<feature type="domain" description="TrmE-type G" evidence="12">
    <location>
        <begin position="223"/>
        <end position="390"/>
    </location>
</feature>
<dbReference type="GO" id="GO:0005829">
    <property type="term" value="C:cytosol"/>
    <property type="evidence" value="ECO:0007669"/>
    <property type="project" value="TreeGrafter"/>
</dbReference>